<dbReference type="EMBL" id="AFYH01268621">
    <property type="status" value="NOT_ANNOTATED_CDS"/>
    <property type="molecule type" value="Genomic_DNA"/>
</dbReference>
<evidence type="ECO:0008006" key="4">
    <source>
        <dbReference type="Google" id="ProtNLM"/>
    </source>
</evidence>
<reference evidence="2" key="2">
    <citation type="submission" date="2025-08" db="UniProtKB">
        <authorList>
            <consortium name="Ensembl"/>
        </authorList>
    </citation>
    <scope>IDENTIFICATION</scope>
</reference>
<keyword evidence="1" id="KW-0175">Coiled coil</keyword>
<dbReference type="Proteomes" id="UP000008672">
    <property type="component" value="Unassembled WGS sequence"/>
</dbReference>
<dbReference type="Gene3D" id="3.30.70.1820">
    <property type="entry name" value="L1 transposable element, RRM domain"/>
    <property type="match status" value="1"/>
</dbReference>
<dbReference type="HOGENOM" id="CLU_062834_2_1_1"/>
<name>H2ZV82_LATCH</name>
<dbReference type="Gene3D" id="1.20.5.340">
    <property type="match status" value="1"/>
</dbReference>
<reference evidence="2" key="3">
    <citation type="submission" date="2025-09" db="UniProtKB">
        <authorList>
            <consortium name="Ensembl"/>
        </authorList>
    </citation>
    <scope>IDENTIFICATION</scope>
</reference>
<keyword evidence="3" id="KW-1185">Reference proteome</keyword>
<dbReference type="GeneTree" id="ENSGT00660000097022"/>
<proteinExistence type="predicted"/>
<accession>H2ZV82</accession>
<protein>
    <recommendedName>
        <fullName evidence="4">L1 transposable element RRM domain-containing protein</fullName>
    </recommendedName>
</protein>
<dbReference type="InParanoid" id="H2ZV82"/>
<evidence type="ECO:0000313" key="2">
    <source>
        <dbReference type="Ensembl" id="ENSLACP00000001303.1"/>
    </source>
</evidence>
<evidence type="ECO:0000313" key="3">
    <source>
        <dbReference type="Proteomes" id="UP000008672"/>
    </source>
</evidence>
<dbReference type="InterPro" id="IPR004244">
    <property type="entry name" value="Transposase_22"/>
</dbReference>
<dbReference type="Ensembl" id="ENSLACT00000001315.1">
    <property type="protein sequence ID" value="ENSLACP00000001303.1"/>
    <property type="gene ID" value="ENSLACG00000001169.1"/>
</dbReference>
<dbReference type="PANTHER" id="PTHR11505">
    <property type="entry name" value="L1 TRANSPOSABLE ELEMENT-RELATED"/>
    <property type="match status" value="1"/>
</dbReference>
<feature type="coiled-coil region" evidence="1">
    <location>
        <begin position="2"/>
        <end position="57"/>
    </location>
</feature>
<dbReference type="AlphaFoldDB" id="H2ZV82"/>
<organism evidence="2 3">
    <name type="scientific">Latimeria chalumnae</name>
    <name type="common">Coelacanth</name>
    <dbReference type="NCBI Taxonomy" id="7897"/>
    <lineage>
        <taxon>Eukaryota</taxon>
        <taxon>Metazoa</taxon>
        <taxon>Chordata</taxon>
        <taxon>Craniata</taxon>
        <taxon>Vertebrata</taxon>
        <taxon>Euteleostomi</taxon>
        <taxon>Coelacanthiformes</taxon>
        <taxon>Coelacanthidae</taxon>
        <taxon>Latimeria</taxon>
    </lineage>
</organism>
<sequence length="252" mass="28965">LLQQVTNDITEIQEDISGIKSNLGALSQRVVTTELKLEGAESKITEHGERLERIEEDLEFQSGYSRDLWDRIQDLENSCRRNNIWVLGVPEGAEGNEIFGPAFLFNLLRECLPLPEADPMEIKRSHRTLGPKPGPDQRPRLKIARFLRFRDYETVLRLVREARELRWRGEKIMIFPDMSRRLAAQRRLFTPARRCCMVLGLRYTLQYPATLRVTINSRQRMGDSTVAESEEGLNILSCALGLTRALPPPHSL</sequence>
<evidence type="ECO:0000256" key="1">
    <source>
        <dbReference type="SAM" id="Coils"/>
    </source>
</evidence>
<reference evidence="3" key="1">
    <citation type="submission" date="2011-08" db="EMBL/GenBank/DDBJ databases">
        <title>The draft genome of Latimeria chalumnae.</title>
        <authorList>
            <person name="Di Palma F."/>
            <person name="Alfoldi J."/>
            <person name="Johnson J."/>
            <person name="Berlin A."/>
            <person name="Gnerre S."/>
            <person name="Jaffe D."/>
            <person name="MacCallum I."/>
            <person name="Young S."/>
            <person name="Walker B.J."/>
            <person name="Lander E."/>
            <person name="Lindblad-Toh K."/>
        </authorList>
    </citation>
    <scope>NUCLEOTIDE SEQUENCE [LARGE SCALE GENOMIC DNA]</scope>
    <source>
        <strain evidence="3">Wild caught</strain>
    </source>
</reference>